<evidence type="ECO:0000256" key="8">
    <source>
        <dbReference type="ARBA" id="ARBA00022741"/>
    </source>
</evidence>
<comment type="catalytic activity">
    <reaction evidence="13">
        <text>FMN + ATP + H(+) = FAD + diphosphate</text>
        <dbReference type="Rhea" id="RHEA:17237"/>
        <dbReference type="ChEBI" id="CHEBI:15378"/>
        <dbReference type="ChEBI" id="CHEBI:30616"/>
        <dbReference type="ChEBI" id="CHEBI:33019"/>
        <dbReference type="ChEBI" id="CHEBI:57692"/>
        <dbReference type="ChEBI" id="CHEBI:58210"/>
        <dbReference type="EC" id="2.7.7.2"/>
    </reaction>
</comment>
<dbReference type="PANTHER" id="PTHR23293">
    <property type="entry name" value="FAD SYNTHETASE-RELATED FMN ADENYLYLTRANSFERASE"/>
    <property type="match status" value="1"/>
</dbReference>
<dbReference type="InterPro" id="IPR001453">
    <property type="entry name" value="MoaB/Mog_dom"/>
</dbReference>
<evidence type="ECO:0000256" key="13">
    <source>
        <dbReference type="ARBA" id="ARBA00049494"/>
    </source>
</evidence>
<dbReference type="Proteomes" id="UP001201812">
    <property type="component" value="Unassembled WGS sequence"/>
</dbReference>
<dbReference type="EC" id="2.7.7.2" evidence="3"/>
<dbReference type="SUPFAM" id="SSF53218">
    <property type="entry name" value="Molybdenum cofactor biosynthesis proteins"/>
    <property type="match status" value="1"/>
</dbReference>
<dbReference type="Pfam" id="PF24102">
    <property type="entry name" value="FLAD1_M"/>
    <property type="match status" value="1"/>
</dbReference>
<comment type="pathway">
    <text evidence="1">Cofactor biosynthesis; FAD biosynthesis; FAD from FMN: step 1/1.</text>
</comment>
<dbReference type="AlphaFoldDB" id="A0AAD4RDD2"/>
<proteinExistence type="inferred from homology"/>
<dbReference type="EMBL" id="JAKKPZ010000001">
    <property type="protein sequence ID" value="KAI1728466.1"/>
    <property type="molecule type" value="Genomic_DNA"/>
</dbReference>
<dbReference type="InterPro" id="IPR014729">
    <property type="entry name" value="Rossmann-like_a/b/a_fold"/>
</dbReference>
<dbReference type="SUPFAM" id="SSF52402">
    <property type="entry name" value="Adenine nucleotide alpha hydrolases-like"/>
    <property type="match status" value="1"/>
</dbReference>
<evidence type="ECO:0000313" key="15">
    <source>
        <dbReference type="EMBL" id="KAI1728466.1"/>
    </source>
</evidence>
<evidence type="ECO:0000256" key="1">
    <source>
        <dbReference type="ARBA" id="ARBA00004726"/>
    </source>
</evidence>
<reference evidence="15" key="1">
    <citation type="submission" date="2022-01" db="EMBL/GenBank/DDBJ databases">
        <title>Genome Sequence Resource for Two Populations of Ditylenchus destructor, the Migratory Endoparasitic Phytonematode.</title>
        <authorList>
            <person name="Zhang H."/>
            <person name="Lin R."/>
            <person name="Xie B."/>
        </authorList>
    </citation>
    <scope>NUCLEOTIDE SEQUENCE</scope>
    <source>
        <strain evidence="15">BazhouSP</strain>
    </source>
</reference>
<gene>
    <name evidence="15" type="ORF">DdX_00651</name>
</gene>
<name>A0AAD4RDD2_9BILA</name>
<evidence type="ECO:0000256" key="5">
    <source>
        <dbReference type="ARBA" id="ARBA00022643"/>
    </source>
</evidence>
<keyword evidence="5" id="KW-0288">FMN</keyword>
<keyword evidence="6" id="KW-0808">Transferase</keyword>
<dbReference type="GO" id="GO:0005524">
    <property type="term" value="F:ATP binding"/>
    <property type="evidence" value="ECO:0007669"/>
    <property type="project" value="UniProtKB-KW"/>
</dbReference>
<dbReference type="CDD" id="cd23948">
    <property type="entry name" value="FAD_synthase"/>
    <property type="match status" value="1"/>
</dbReference>
<evidence type="ECO:0000256" key="7">
    <source>
        <dbReference type="ARBA" id="ARBA00022695"/>
    </source>
</evidence>
<keyword evidence="16" id="KW-1185">Reference proteome</keyword>
<dbReference type="InterPro" id="IPR002500">
    <property type="entry name" value="PAPS_reduct_dom"/>
</dbReference>
<dbReference type="InterPro" id="IPR056596">
    <property type="entry name" value="FLAD1_M"/>
</dbReference>
<dbReference type="PANTHER" id="PTHR23293:SF9">
    <property type="entry name" value="FAD SYNTHASE"/>
    <property type="match status" value="1"/>
</dbReference>
<dbReference type="Gene3D" id="3.40.50.620">
    <property type="entry name" value="HUPs"/>
    <property type="match status" value="1"/>
</dbReference>
<dbReference type="Pfam" id="PF00994">
    <property type="entry name" value="MoCF_biosynth"/>
    <property type="match status" value="1"/>
</dbReference>
<evidence type="ECO:0000259" key="14">
    <source>
        <dbReference type="SMART" id="SM00852"/>
    </source>
</evidence>
<protein>
    <recommendedName>
        <fullName evidence="3">FAD synthase</fullName>
        <ecNumber evidence="3">2.7.7.2</ecNumber>
    </recommendedName>
    <alternativeName>
        <fullName evidence="11">FAD pyrophosphorylase</fullName>
    </alternativeName>
    <alternativeName>
        <fullName evidence="12">FMN adenylyltransferase</fullName>
    </alternativeName>
</protein>
<accession>A0AAD4RDD2</accession>
<sequence length="516" mass="58396">MSVAVKSGHYSNSEMKRHTTAGIIVIGDEILKGSTRDTNSHFICKRLHSRGIFVKKISVVSDEIQDIANEVRHFSGIFDMVLTTGGIGPTHDDRTFEGLSQAFHDEMEVNDELRAFVEMFILKTKMKGVDDTIERFCKIPKSMKLLWGSRPPEVQNDSDNLIFPSFQIRNVIAFPGVPRYCELTFNLVEDHLFPIGANFPFYSKAIYLNKSEVYLQKELRNIADGYSPAVSIGAYPVISHNYFKTKLIVESTSHQKGELAHKELVSAFGDNVIHFDETPWLDAPKKLDEFLGRQSQKFQAKISDALKVIDTVLDQYGMGNTSLSFNGGKDCTILLHLFRVCVDRRFGRGTSLHGFHILHSDEFPDVMQFSREISTKYKLELRQLNGPIRGGLAQLKVDQPNVVAVLMGSRFTDPNGRYMNSKCEWTDADWPHLLRVCPVLDWSYSEIWTAIRGLCIPYCSLYDQGYTSLGEKSKTHPNPALKISGKENKYRAAYNLQEEHLERCSRDGSSTNGPTT</sequence>
<evidence type="ECO:0000256" key="11">
    <source>
        <dbReference type="ARBA" id="ARBA00031145"/>
    </source>
</evidence>
<evidence type="ECO:0000313" key="16">
    <source>
        <dbReference type="Proteomes" id="UP001201812"/>
    </source>
</evidence>
<comment type="caution">
    <text evidence="15">The sequence shown here is derived from an EMBL/GenBank/DDBJ whole genome shotgun (WGS) entry which is preliminary data.</text>
</comment>
<evidence type="ECO:0000256" key="4">
    <source>
        <dbReference type="ARBA" id="ARBA00022630"/>
    </source>
</evidence>
<keyword evidence="10" id="KW-0067">ATP-binding</keyword>
<dbReference type="SMART" id="SM00852">
    <property type="entry name" value="MoCF_biosynth"/>
    <property type="match status" value="1"/>
</dbReference>
<dbReference type="InterPro" id="IPR036425">
    <property type="entry name" value="MoaB/Mog-like_dom_sf"/>
</dbReference>
<evidence type="ECO:0000256" key="3">
    <source>
        <dbReference type="ARBA" id="ARBA00012393"/>
    </source>
</evidence>
<dbReference type="Gene3D" id="3.40.980.10">
    <property type="entry name" value="MoaB/Mog-like domain"/>
    <property type="match status" value="1"/>
</dbReference>
<keyword evidence="9" id="KW-0274">FAD</keyword>
<keyword evidence="8" id="KW-0547">Nucleotide-binding</keyword>
<dbReference type="GO" id="GO:0006747">
    <property type="term" value="P:FAD biosynthetic process"/>
    <property type="evidence" value="ECO:0007669"/>
    <property type="project" value="TreeGrafter"/>
</dbReference>
<dbReference type="Pfam" id="PF01507">
    <property type="entry name" value="PAPS_reduct"/>
    <property type="match status" value="2"/>
</dbReference>
<evidence type="ECO:0000256" key="9">
    <source>
        <dbReference type="ARBA" id="ARBA00022827"/>
    </source>
</evidence>
<organism evidence="15 16">
    <name type="scientific">Ditylenchus destructor</name>
    <dbReference type="NCBI Taxonomy" id="166010"/>
    <lineage>
        <taxon>Eukaryota</taxon>
        <taxon>Metazoa</taxon>
        <taxon>Ecdysozoa</taxon>
        <taxon>Nematoda</taxon>
        <taxon>Chromadorea</taxon>
        <taxon>Rhabditida</taxon>
        <taxon>Tylenchina</taxon>
        <taxon>Tylenchomorpha</taxon>
        <taxon>Sphaerularioidea</taxon>
        <taxon>Anguinidae</taxon>
        <taxon>Anguininae</taxon>
        <taxon>Ditylenchus</taxon>
    </lineage>
</organism>
<comment type="similarity">
    <text evidence="2">In the N-terminal section; belongs to the MoaB/Mog family.</text>
</comment>
<evidence type="ECO:0000256" key="2">
    <source>
        <dbReference type="ARBA" id="ARBA00007589"/>
    </source>
</evidence>
<evidence type="ECO:0000256" key="12">
    <source>
        <dbReference type="ARBA" id="ARBA00031871"/>
    </source>
</evidence>
<keyword evidence="7" id="KW-0548">Nucleotidyltransferase</keyword>
<dbReference type="GO" id="GO:0003919">
    <property type="term" value="F:FMN adenylyltransferase activity"/>
    <property type="evidence" value="ECO:0007669"/>
    <property type="project" value="UniProtKB-EC"/>
</dbReference>
<keyword evidence="4" id="KW-0285">Flavoprotein</keyword>
<evidence type="ECO:0000256" key="6">
    <source>
        <dbReference type="ARBA" id="ARBA00022679"/>
    </source>
</evidence>
<feature type="domain" description="MoaB/Mog" evidence="14">
    <location>
        <begin position="22"/>
        <end position="195"/>
    </location>
</feature>
<evidence type="ECO:0000256" key="10">
    <source>
        <dbReference type="ARBA" id="ARBA00022840"/>
    </source>
</evidence>